<evidence type="ECO:0000313" key="1">
    <source>
        <dbReference type="EMBL" id="TFY54465.1"/>
    </source>
</evidence>
<dbReference type="Proteomes" id="UP000298327">
    <property type="component" value="Unassembled WGS sequence"/>
</dbReference>
<dbReference type="Gene3D" id="3.80.10.10">
    <property type="entry name" value="Ribonuclease Inhibitor"/>
    <property type="match status" value="1"/>
</dbReference>
<reference evidence="1 2" key="1">
    <citation type="submission" date="2019-02" db="EMBL/GenBank/DDBJ databases">
        <title>Genome sequencing of the rare red list fungi Dentipellis fragilis.</title>
        <authorList>
            <person name="Buettner E."/>
            <person name="Kellner H."/>
        </authorList>
    </citation>
    <scope>NUCLEOTIDE SEQUENCE [LARGE SCALE GENOMIC DNA]</scope>
    <source>
        <strain evidence="1 2">DSM 105465</strain>
    </source>
</reference>
<dbReference type="InterPro" id="IPR032675">
    <property type="entry name" value="LRR_dom_sf"/>
</dbReference>
<accession>A0A4Y9XWL6</accession>
<evidence type="ECO:0000313" key="2">
    <source>
        <dbReference type="Proteomes" id="UP000298327"/>
    </source>
</evidence>
<proteinExistence type="predicted"/>
<name>A0A4Y9XWL6_9AGAM</name>
<sequence>MTVLQMSLFPGLNEDCSHLILGTLDLPSLLAFSLTCHAASFQMQPYLVKNVHIFGDAHQNRSFCLFVLSKKLAKYIETFRIEHRLGVDEPLTGSYPAVLAEVLFGATNLHSFSITHLATTLFKFEPDIPAALSKAPSLKSLTLTNIDLVALQHLYPVRGLQCLSINKFLLHGYRSTVAAELAKFIAGSADTLTQLELSMTVQSTYEPIASLPEYICPHVRLIRVASRRVFTEYLLYAFPNLEEIHFESELHEDFEFYFSRSDAQSWPHLAFLGGCLDIVRVMTRKHRPPHLAVLFGIDTDEGSRQLLDIVRRCPIISLSFLARFGRLTDSSTASDPSHSFSMAQFLTQLASAAPKMQCLSFFPWFGPHLSCMTVLRELLDSQILHILVSLTSLTCLSLQIFADRLIDDGQVDEPTNVNGYAEQILQVLPNVRYLRLALCTPGRTVGSHYRRPLKRSLTAHADTHGEIVEIFEDEYTKAEEKITGKRGVEFFS</sequence>
<comment type="caution">
    <text evidence="1">The sequence shown here is derived from an EMBL/GenBank/DDBJ whole genome shotgun (WGS) entry which is preliminary data.</text>
</comment>
<dbReference type="EMBL" id="SEOQ01001023">
    <property type="protein sequence ID" value="TFY54465.1"/>
    <property type="molecule type" value="Genomic_DNA"/>
</dbReference>
<dbReference type="OrthoDB" id="10307769at2759"/>
<gene>
    <name evidence="1" type="ORF">EVG20_g9691</name>
</gene>
<protein>
    <recommendedName>
        <fullName evidence="3">F-box domain-containing protein</fullName>
    </recommendedName>
</protein>
<dbReference type="AlphaFoldDB" id="A0A4Y9XWL6"/>
<dbReference type="SUPFAM" id="SSF52047">
    <property type="entry name" value="RNI-like"/>
    <property type="match status" value="1"/>
</dbReference>
<keyword evidence="2" id="KW-1185">Reference proteome</keyword>
<evidence type="ECO:0008006" key="3">
    <source>
        <dbReference type="Google" id="ProtNLM"/>
    </source>
</evidence>
<organism evidence="1 2">
    <name type="scientific">Dentipellis fragilis</name>
    <dbReference type="NCBI Taxonomy" id="205917"/>
    <lineage>
        <taxon>Eukaryota</taxon>
        <taxon>Fungi</taxon>
        <taxon>Dikarya</taxon>
        <taxon>Basidiomycota</taxon>
        <taxon>Agaricomycotina</taxon>
        <taxon>Agaricomycetes</taxon>
        <taxon>Russulales</taxon>
        <taxon>Hericiaceae</taxon>
        <taxon>Dentipellis</taxon>
    </lineage>
</organism>